<dbReference type="PANTHER" id="PTHR43298">
    <property type="entry name" value="MULTIDRUG RESISTANCE PROTEIN NORM-RELATED"/>
    <property type="match status" value="1"/>
</dbReference>
<evidence type="ECO:0000256" key="2">
    <source>
        <dbReference type="ARBA" id="ARBA00022448"/>
    </source>
</evidence>
<dbReference type="InterPro" id="IPR048279">
    <property type="entry name" value="MdtK-like"/>
</dbReference>
<evidence type="ECO:0000256" key="9">
    <source>
        <dbReference type="ARBA" id="ARBA00031636"/>
    </source>
</evidence>
<dbReference type="PANTHER" id="PTHR43298:SF2">
    <property type="entry name" value="FMN_FAD EXPORTER YEEO-RELATED"/>
    <property type="match status" value="1"/>
</dbReference>
<feature type="transmembrane region" description="Helical" evidence="10">
    <location>
        <begin position="111"/>
        <end position="128"/>
    </location>
</feature>
<feature type="transmembrane region" description="Helical" evidence="10">
    <location>
        <begin position="258"/>
        <end position="279"/>
    </location>
</feature>
<dbReference type="Proteomes" id="UP000198623">
    <property type="component" value="Unassembled WGS sequence"/>
</dbReference>
<dbReference type="NCBIfam" id="TIGR00797">
    <property type="entry name" value="matE"/>
    <property type="match status" value="1"/>
</dbReference>
<evidence type="ECO:0000256" key="7">
    <source>
        <dbReference type="ARBA" id="ARBA00023065"/>
    </source>
</evidence>
<dbReference type="EMBL" id="FOOU01000003">
    <property type="protein sequence ID" value="SFG11981.1"/>
    <property type="molecule type" value="Genomic_DNA"/>
</dbReference>
<dbReference type="RefSeq" id="WP_090725940.1">
    <property type="nucleotide sequence ID" value="NZ_FOOU01000003.1"/>
</dbReference>
<evidence type="ECO:0000256" key="1">
    <source>
        <dbReference type="ARBA" id="ARBA00004429"/>
    </source>
</evidence>
<keyword evidence="4" id="KW-1003">Cell membrane</keyword>
<dbReference type="InterPro" id="IPR002528">
    <property type="entry name" value="MATE_fam"/>
</dbReference>
<feature type="transmembrane region" description="Helical" evidence="10">
    <location>
        <begin position="333"/>
        <end position="354"/>
    </location>
</feature>
<comment type="subcellular location">
    <subcellularLocation>
        <location evidence="1">Cell inner membrane</location>
        <topology evidence="1">Multi-pass membrane protein</topology>
    </subcellularLocation>
</comment>
<dbReference type="GO" id="GO:0006811">
    <property type="term" value="P:monoatomic ion transport"/>
    <property type="evidence" value="ECO:0007669"/>
    <property type="project" value="UniProtKB-KW"/>
</dbReference>
<evidence type="ECO:0000256" key="4">
    <source>
        <dbReference type="ARBA" id="ARBA00022475"/>
    </source>
</evidence>
<keyword evidence="6 10" id="KW-1133">Transmembrane helix</keyword>
<evidence type="ECO:0000256" key="8">
    <source>
        <dbReference type="ARBA" id="ARBA00023136"/>
    </source>
</evidence>
<dbReference type="GO" id="GO:0015297">
    <property type="term" value="F:antiporter activity"/>
    <property type="evidence" value="ECO:0007669"/>
    <property type="project" value="UniProtKB-KW"/>
</dbReference>
<keyword evidence="3" id="KW-0050">Antiport</keyword>
<reference evidence="12" key="1">
    <citation type="submission" date="2016-10" db="EMBL/GenBank/DDBJ databases">
        <authorList>
            <person name="Varghese N."/>
            <person name="Submissions S."/>
        </authorList>
    </citation>
    <scope>NUCLEOTIDE SEQUENCE [LARGE SCALE GENOMIC DNA]</scope>
    <source>
        <strain evidence="12">CGMCC 1.10971</strain>
    </source>
</reference>
<evidence type="ECO:0000256" key="10">
    <source>
        <dbReference type="SAM" id="Phobius"/>
    </source>
</evidence>
<dbReference type="AlphaFoldDB" id="A0A1I2PEY1"/>
<dbReference type="OrthoDB" id="9780160at2"/>
<feature type="transmembrane region" description="Helical" evidence="10">
    <location>
        <begin position="35"/>
        <end position="57"/>
    </location>
</feature>
<dbReference type="GO" id="GO:0005886">
    <property type="term" value="C:plasma membrane"/>
    <property type="evidence" value="ECO:0007669"/>
    <property type="project" value="UniProtKB-SubCell"/>
</dbReference>
<feature type="transmembrane region" description="Helical" evidence="10">
    <location>
        <begin position="170"/>
        <end position="193"/>
    </location>
</feature>
<dbReference type="PIRSF" id="PIRSF006603">
    <property type="entry name" value="DinF"/>
    <property type="match status" value="1"/>
</dbReference>
<dbReference type="GO" id="GO:0042910">
    <property type="term" value="F:xenobiotic transmembrane transporter activity"/>
    <property type="evidence" value="ECO:0007669"/>
    <property type="project" value="InterPro"/>
</dbReference>
<keyword evidence="7" id="KW-0406">Ion transport</keyword>
<keyword evidence="5 10" id="KW-0812">Transmembrane</keyword>
<evidence type="ECO:0000313" key="11">
    <source>
        <dbReference type="EMBL" id="SFG11981.1"/>
    </source>
</evidence>
<feature type="transmembrane region" description="Helical" evidence="10">
    <location>
        <begin position="366"/>
        <end position="386"/>
    </location>
</feature>
<keyword evidence="2" id="KW-0813">Transport</keyword>
<organism evidence="11 12">
    <name type="scientific">Neptunomonas qingdaonensis</name>
    <dbReference type="NCBI Taxonomy" id="1045558"/>
    <lineage>
        <taxon>Bacteria</taxon>
        <taxon>Pseudomonadati</taxon>
        <taxon>Pseudomonadota</taxon>
        <taxon>Gammaproteobacteria</taxon>
        <taxon>Oceanospirillales</taxon>
        <taxon>Oceanospirillaceae</taxon>
        <taxon>Neptunomonas</taxon>
    </lineage>
</organism>
<keyword evidence="8 10" id="KW-0472">Membrane</keyword>
<dbReference type="Pfam" id="PF01554">
    <property type="entry name" value="MatE"/>
    <property type="match status" value="2"/>
</dbReference>
<gene>
    <name evidence="11" type="ORF">SAMN05216175_103306</name>
</gene>
<dbReference type="InterPro" id="IPR050222">
    <property type="entry name" value="MATE_MdtK"/>
</dbReference>
<evidence type="ECO:0000256" key="6">
    <source>
        <dbReference type="ARBA" id="ARBA00022989"/>
    </source>
</evidence>
<accession>A0A1I2PEY1</accession>
<proteinExistence type="predicted"/>
<feature type="transmembrane region" description="Helical" evidence="10">
    <location>
        <begin position="392"/>
        <end position="418"/>
    </location>
</feature>
<dbReference type="CDD" id="cd13131">
    <property type="entry name" value="MATE_NorM_like"/>
    <property type="match status" value="1"/>
</dbReference>
<sequence>MLTQIAQASMGFVDTLIAGQYNTLDLAAVALGSSIWLPIYLAATGILMATTPLVAFAMGSKQPETVLSIFKQGIWVAATLGVISVILLNSATWVFEVMKVEEPLALKAQEYLYAISWGFPALMFYQLHRSYFEGLGQTRPAMHIALLALLLNIPLNYLFVFGKMGFPELGAAGCGWASALVMWLMLACSRVALKKSPQLRLPNALHSHWFDAPALLSYLKLGVPMGFAILIETSMFCVIALLLAPLGTLVVAAHQITMTLSGLVFMIPLSMAMACTIRIGQLSGAAEHENAWFSAKSSLLITTSIAVLTSISILLFARYIAYIFTSEQQLIELAVSLLLIAALFGISDALQVTAAGALRGYKDTSIPLLIVFIAYWIIGLPLGYVVALTDLIIPALGAAGFWYGLVIGLSVSAALLLIRLRRVAQHAAF</sequence>
<feature type="transmembrane region" description="Helical" evidence="10">
    <location>
        <begin position="299"/>
        <end position="321"/>
    </location>
</feature>
<feature type="transmembrane region" description="Helical" evidence="10">
    <location>
        <begin position="69"/>
        <end position="91"/>
    </location>
</feature>
<feature type="transmembrane region" description="Helical" evidence="10">
    <location>
        <begin position="140"/>
        <end position="158"/>
    </location>
</feature>
<name>A0A1I2PEY1_9GAMM</name>
<dbReference type="STRING" id="1045558.SAMN05216175_103306"/>
<protein>
    <recommendedName>
        <fullName evidence="9">Multidrug-efflux transporter</fullName>
    </recommendedName>
</protein>
<evidence type="ECO:0000256" key="3">
    <source>
        <dbReference type="ARBA" id="ARBA00022449"/>
    </source>
</evidence>
<keyword evidence="12" id="KW-1185">Reference proteome</keyword>
<evidence type="ECO:0000256" key="5">
    <source>
        <dbReference type="ARBA" id="ARBA00022692"/>
    </source>
</evidence>
<feature type="transmembrane region" description="Helical" evidence="10">
    <location>
        <begin position="227"/>
        <end position="252"/>
    </location>
</feature>
<evidence type="ECO:0000313" key="12">
    <source>
        <dbReference type="Proteomes" id="UP000198623"/>
    </source>
</evidence>